<dbReference type="GO" id="GO:0005509">
    <property type="term" value="F:calcium ion binding"/>
    <property type="evidence" value="ECO:0007669"/>
    <property type="project" value="InterPro"/>
</dbReference>
<dbReference type="SUPFAM" id="SSF47473">
    <property type="entry name" value="EF-hand"/>
    <property type="match status" value="1"/>
</dbReference>
<dbReference type="Proteomes" id="UP000002534">
    <property type="component" value="Chromosome"/>
</dbReference>
<dbReference type="RefSeq" id="WP_011341477.1">
    <property type="nucleotide sequence ID" value="NC_007498.2"/>
</dbReference>
<evidence type="ECO:0000256" key="1">
    <source>
        <dbReference type="SAM" id="SignalP"/>
    </source>
</evidence>
<feature type="chain" id="PRO_5004223476" description="EF-hand domain-containing protein" evidence="1">
    <location>
        <begin position="24"/>
        <end position="85"/>
    </location>
</feature>
<keyword evidence="1" id="KW-0732">Signal</keyword>
<dbReference type="AlphaFoldDB" id="Q3A3S2"/>
<sequence>MKKLTASLLMVTALCLLSTTAFAATEDSTPTFEALDADRNGFISTDEAASCESLLIDFGKIDVNQDGKLDPEEYAVFDQKAVQKS</sequence>
<accession>Q3A3S2</accession>
<feature type="domain" description="EF-hand" evidence="2">
    <location>
        <begin position="31"/>
        <end position="47"/>
    </location>
</feature>
<dbReference type="EMBL" id="CP000142">
    <property type="protein sequence ID" value="ABA88985.1"/>
    <property type="molecule type" value="Genomic_DNA"/>
</dbReference>
<proteinExistence type="predicted"/>
<organism evidence="3 4">
    <name type="scientific">Syntrophotalea carbinolica (strain DSM 2380 / NBRC 103641 / GraBd1)</name>
    <name type="common">Pelobacter carbinolicus</name>
    <dbReference type="NCBI Taxonomy" id="338963"/>
    <lineage>
        <taxon>Bacteria</taxon>
        <taxon>Pseudomonadati</taxon>
        <taxon>Thermodesulfobacteriota</taxon>
        <taxon>Desulfuromonadia</taxon>
        <taxon>Desulfuromonadales</taxon>
        <taxon>Syntrophotaleaceae</taxon>
        <taxon>Syntrophotalea</taxon>
    </lineage>
</organism>
<dbReference type="OrthoDB" id="5454868at2"/>
<gene>
    <name evidence="3" type="ordered locus">Pcar_1742</name>
</gene>
<reference evidence="4" key="1">
    <citation type="submission" date="2005-10" db="EMBL/GenBank/DDBJ databases">
        <title>Complete sequence of Pelobacter carbinolicus DSM 2380.</title>
        <authorList>
            <person name="Copeland A."/>
            <person name="Lucas S."/>
            <person name="Lapidus A."/>
            <person name="Barry K."/>
            <person name="Detter J.C."/>
            <person name="Glavina T."/>
            <person name="Hammon N."/>
            <person name="Israni S."/>
            <person name="Pitluck S."/>
            <person name="Chertkov O."/>
            <person name="Schmutz J."/>
            <person name="Larimer F."/>
            <person name="Land M."/>
            <person name="Kyrpides N."/>
            <person name="Ivanova N."/>
            <person name="Richardson P."/>
        </authorList>
    </citation>
    <scope>NUCLEOTIDE SEQUENCE [LARGE SCALE GENOMIC DNA]</scope>
    <source>
        <strain evidence="4">DSM 2380 / NBRC 103641 / GraBd1</strain>
    </source>
</reference>
<dbReference type="InterPro" id="IPR002048">
    <property type="entry name" value="EF_hand_dom"/>
</dbReference>
<evidence type="ECO:0000313" key="3">
    <source>
        <dbReference type="EMBL" id="ABA88985.1"/>
    </source>
</evidence>
<dbReference type="HOGENOM" id="CLU_2509734_0_0_7"/>
<keyword evidence="4" id="KW-1185">Reference proteome</keyword>
<name>Q3A3S2_SYNC1</name>
<feature type="signal peptide" evidence="1">
    <location>
        <begin position="1"/>
        <end position="23"/>
    </location>
</feature>
<evidence type="ECO:0000259" key="2">
    <source>
        <dbReference type="Pfam" id="PF13202"/>
    </source>
</evidence>
<evidence type="ECO:0000313" key="4">
    <source>
        <dbReference type="Proteomes" id="UP000002534"/>
    </source>
</evidence>
<dbReference type="Pfam" id="PF13202">
    <property type="entry name" value="EF-hand_5"/>
    <property type="match status" value="2"/>
</dbReference>
<dbReference type="InterPro" id="IPR018247">
    <property type="entry name" value="EF_Hand_1_Ca_BS"/>
</dbReference>
<dbReference type="KEGG" id="pca:Pcar_1742"/>
<reference evidence="3 4" key="2">
    <citation type="journal article" date="2012" name="BMC Genomics">
        <title>The genome of Pelobacter carbinolicus reveals surprising metabolic capabilities and physiological features.</title>
        <authorList>
            <person name="Aklujkar M."/>
            <person name="Haveman S.A."/>
            <person name="Didonato R.Jr."/>
            <person name="Chertkov O."/>
            <person name="Han C.S."/>
            <person name="Land M.L."/>
            <person name="Brown P."/>
            <person name="Lovley D.R."/>
        </authorList>
    </citation>
    <scope>NUCLEOTIDE SEQUENCE [LARGE SCALE GENOMIC DNA]</scope>
    <source>
        <strain evidence="4">DSM 2380 / NBRC 103641 / GraBd1</strain>
    </source>
</reference>
<dbReference type="InterPro" id="IPR011992">
    <property type="entry name" value="EF-hand-dom_pair"/>
</dbReference>
<dbReference type="PROSITE" id="PS00018">
    <property type="entry name" value="EF_HAND_1"/>
    <property type="match status" value="1"/>
</dbReference>
<dbReference type="Gene3D" id="1.10.238.10">
    <property type="entry name" value="EF-hand"/>
    <property type="match status" value="1"/>
</dbReference>
<feature type="domain" description="EF-hand" evidence="2">
    <location>
        <begin position="55"/>
        <end position="75"/>
    </location>
</feature>
<protein>
    <recommendedName>
        <fullName evidence="2">EF-hand domain-containing protein</fullName>
    </recommendedName>
</protein>